<evidence type="ECO:0000256" key="3">
    <source>
        <dbReference type="SAM" id="MobiDB-lite"/>
    </source>
</evidence>
<dbReference type="HOGENOM" id="CLU_023417_2_1_1"/>
<dbReference type="GO" id="GO:0045944">
    <property type="term" value="P:positive regulation of transcription by RNA polymerase II"/>
    <property type="evidence" value="ECO:0007669"/>
    <property type="project" value="TreeGrafter"/>
</dbReference>
<feature type="region of interest" description="Disordered" evidence="3">
    <location>
        <begin position="51"/>
        <end position="92"/>
    </location>
</feature>
<dbReference type="GO" id="GO:0000976">
    <property type="term" value="F:transcription cis-regulatory region binding"/>
    <property type="evidence" value="ECO:0007669"/>
    <property type="project" value="TreeGrafter"/>
</dbReference>
<gene>
    <name evidence="5" type="ORF">SAPIO_CDS9227</name>
</gene>
<dbReference type="SMART" id="SM00066">
    <property type="entry name" value="GAL4"/>
    <property type="match status" value="1"/>
</dbReference>
<dbReference type="Gene3D" id="4.10.240.10">
    <property type="entry name" value="Zn(2)-C6 fungal-type DNA-binding domain"/>
    <property type="match status" value="1"/>
</dbReference>
<dbReference type="CDD" id="cd00067">
    <property type="entry name" value="GAL4"/>
    <property type="match status" value="1"/>
</dbReference>
<keyword evidence="2" id="KW-0539">Nucleus</keyword>
<evidence type="ECO:0000313" key="5">
    <source>
        <dbReference type="EMBL" id="KEZ40176.1"/>
    </source>
</evidence>
<dbReference type="GO" id="GO:0005634">
    <property type="term" value="C:nucleus"/>
    <property type="evidence" value="ECO:0007669"/>
    <property type="project" value="UniProtKB-SubCell"/>
</dbReference>
<dbReference type="PANTHER" id="PTHR37534:SF43">
    <property type="entry name" value="FINGER DOMAIN PROTEIN, PUTATIVE (AFU_ORTHOLOGUE AFUA_1G01850)-RELATED"/>
    <property type="match status" value="1"/>
</dbReference>
<dbReference type="Pfam" id="PF11951">
    <property type="entry name" value="Fungal_trans_2"/>
    <property type="match status" value="2"/>
</dbReference>
<dbReference type="KEGG" id="sapo:SAPIO_CDS9227"/>
<dbReference type="InterPro" id="IPR036864">
    <property type="entry name" value="Zn2-C6_fun-type_DNA-bd_sf"/>
</dbReference>
<dbReference type="OrthoDB" id="1919336at2759"/>
<dbReference type="SUPFAM" id="SSF57701">
    <property type="entry name" value="Zn2/Cys6 DNA-binding domain"/>
    <property type="match status" value="1"/>
</dbReference>
<dbReference type="PROSITE" id="PS50048">
    <property type="entry name" value="ZN2_CY6_FUNGAL_2"/>
    <property type="match status" value="1"/>
</dbReference>
<dbReference type="PROSITE" id="PS00463">
    <property type="entry name" value="ZN2_CY6_FUNGAL_1"/>
    <property type="match status" value="1"/>
</dbReference>
<keyword evidence="6" id="KW-1185">Reference proteome</keyword>
<dbReference type="RefSeq" id="XP_016639975.1">
    <property type="nucleotide sequence ID" value="XM_016790672.1"/>
</dbReference>
<comment type="caution">
    <text evidence="5">The sequence shown here is derived from an EMBL/GenBank/DDBJ whole genome shotgun (WGS) entry which is preliminary data.</text>
</comment>
<dbReference type="PANTHER" id="PTHR37534">
    <property type="entry name" value="TRANSCRIPTIONAL ACTIVATOR PROTEIN UGA3"/>
    <property type="match status" value="1"/>
</dbReference>
<dbReference type="GO" id="GO:0008270">
    <property type="term" value="F:zinc ion binding"/>
    <property type="evidence" value="ECO:0007669"/>
    <property type="project" value="InterPro"/>
</dbReference>
<dbReference type="InterPro" id="IPR001138">
    <property type="entry name" value="Zn2Cys6_DnaBD"/>
</dbReference>
<dbReference type="Proteomes" id="UP000028545">
    <property type="component" value="Unassembled WGS sequence"/>
</dbReference>
<name>A0A084FYL4_PSEDA</name>
<sequence>MPKHVRVKTGCLKCRSRKKKCDETKPVCRGCERNFLECTWPNTNSHPVSIGLGGSSFQFRDRGSEGEHGQPSPQVPPDWQHDLISFPLASNSPLGQNPSPWDAAVFNLDLTTPASSHIIVDDHSDGSFIRCPTRSPQTIPDPALAGHVPDASANHALMVSQPLQALEDTPLGEPRASPSFFPNHMSSWADQDFHDFGHYLVKTSASMWSGFTSSNPFLTFLVPLALSDDLLLNLILTQSALHRAITAGVELATTAQKHYYKSLSLFRRAAYARQQISGAFRDFIVEYYVYASTVAVLCMNPEGRAQFELPTAIKDEARRLAESRYTGNLCGCWLELLLLIPDIIHFDAVLHADQEANGGVGFPHEVFANFAKLQVDVLSWRPTSEATPEQATAGRLYQQALLLHLYTRLVESAPNAQSYYQGLVSAAVQEGLALLHKLPPGRPLDTILPWPIAVIGSCITDEDQYDVVQNRLIVMANTIGFRNIEGIMNALALLRGSNESGQGPAPNADGGSPVDEWAPWATFLFTCL</sequence>
<dbReference type="AlphaFoldDB" id="A0A084FYL4"/>
<proteinExistence type="predicted"/>
<organism evidence="5 6">
    <name type="scientific">Pseudallescheria apiosperma</name>
    <name type="common">Scedosporium apiospermum</name>
    <dbReference type="NCBI Taxonomy" id="563466"/>
    <lineage>
        <taxon>Eukaryota</taxon>
        <taxon>Fungi</taxon>
        <taxon>Dikarya</taxon>
        <taxon>Ascomycota</taxon>
        <taxon>Pezizomycotina</taxon>
        <taxon>Sordariomycetes</taxon>
        <taxon>Hypocreomycetidae</taxon>
        <taxon>Microascales</taxon>
        <taxon>Microascaceae</taxon>
        <taxon>Scedosporium</taxon>
    </lineage>
</organism>
<evidence type="ECO:0000256" key="2">
    <source>
        <dbReference type="ARBA" id="ARBA00023242"/>
    </source>
</evidence>
<dbReference type="GeneID" id="27728299"/>
<dbReference type="GO" id="GO:0000981">
    <property type="term" value="F:DNA-binding transcription factor activity, RNA polymerase II-specific"/>
    <property type="evidence" value="ECO:0007669"/>
    <property type="project" value="InterPro"/>
</dbReference>
<reference evidence="5 6" key="1">
    <citation type="journal article" date="2014" name="Genome Announc.">
        <title>Draft genome sequence of the pathogenic fungus Scedosporium apiospermum.</title>
        <authorList>
            <person name="Vandeputte P."/>
            <person name="Ghamrawi S."/>
            <person name="Rechenmann M."/>
            <person name="Iltis A."/>
            <person name="Giraud S."/>
            <person name="Fleury M."/>
            <person name="Thornton C."/>
            <person name="Delhaes L."/>
            <person name="Meyer W."/>
            <person name="Papon N."/>
            <person name="Bouchara J.P."/>
        </authorList>
    </citation>
    <scope>NUCLEOTIDE SEQUENCE [LARGE SCALE GENOMIC DNA]</scope>
    <source>
        <strain evidence="5 6">IHEM 14462</strain>
    </source>
</reference>
<evidence type="ECO:0000256" key="1">
    <source>
        <dbReference type="ARBA" id="ARBA00004123"/>
    </source>
</evidence>
<dbReference type="InterPro" id="IPR021858">
    <property type="entry name" value="Fun_TF"/>
</dbReference>
<feature type="domain" description="Zn(2)-C6 fungal-type" evidence="4">
    <location>
        <begin position="10"/>
        <end position="40"/>
    </location>
</feature>
<dbReference type="VEuPathDB" id="FungiDB:SAPIO_CDS9227"/>
<accession>A0A084FYL4</accession>
<protein>
    <recommendedName>
        <fullName evidence="4">Zn(2)-C6 fungal-type domain-containing protein</fullName>
    </recommendedName>
</protein>
<feature type="compositionally biased region" description="Basic and acidic residues" evidence="3">
    <location>
        <begin position="59"/>
        <end position="68"/>
    </location>
</feature>
<comment type="subcellular location">
    <subcellularLocation>
        <location evidence="1">Nucleus</location>
    </subcellularLocation>
</comment>
<dbReference type="Pfam" id="PF00172">
    <property type="entry name" value="Zn_clus"/>
    <property type="match status" value="1"/>
</dbReference>
<dbReference type="EMBL" id="JOWA01000132">
    <property type="protein sequence ID" value="KEZ40176.1"/>
    <property type="molecule type" value="Genomic_DNA"/>
</dbReference>
<evidence type="ECO:0000259" key="4">
    <source>
        <dbReference type="PROSITE" id="PS50048"/>
    </source>
</evidence>
<evidence type="ECO:0000313" key="6">
    <source>
        <dbReference type="Proteomes" id="UP000028545"/>
    </source>
</evidence>